<comment type="caution">
    <text evidence="2">The sequence shown here is derived from an EMBL/GenBank/DDBJ whole genome shotgun (WGS) entry which is preliminary data.</text>
</comment>
<dbReference type="RefSeq" id="WP_200789944.1">
    <property type="nucleotide sequence ID" value="NZ_JAEDAO010000001.1"/>
</dbReference>
<feature type="transmembrane region" description="Helical" evidence="1">
    <location>
        <begin position="107"/>
        <end position="131"/>
    </location>
</feature>
<dbReference type="Pfam" id="PF20398">
    <property type="entry name" value="DUF6691"/>
    <property type="match status" value="1"/>
</dbReference>
<reference evidence="2" key="1">
    <citation type="submission" date="2020-12" db="EMBL/GenBank/DDBJ databases">
        <title>Ramlibacter sp. nov., isolated from a freshwater alga, Cryptomonas.</title>
        <authorList>
            <person name="Kim H.M."/>
            <person name="Jeon C.O."/>
        </authorList>
    </citation>
    <scope>NUCLEOTIDE SEQUENCE</scope>
    <source>
        <strain evidence="2">CrO1</strain>
    </source>
</reference>
<protein>
    <submittedName>
        <fullName evidence="2">YeeE/YedE family protein</fullName>
    </submittedName>
</protein>
<dbReference type="InterPro" id="IPR046513">
    <property type="entry name" value="DUF6691"/>
</dbReference>
<keyword evidence="3" id="KW-1185">Reference proteome</keyword>
<feature type="transmembrane region" description="Helical" evidence="1">
    <location>
        <begin position="81"/>
        <end position="101"/>
    </location>
</feature>
<evidence type="ECO:0000313" key="3">
    <source>
        <dbReference type="Proteomes" id="UP000617041"/>
    </source>
</evidence>
<feature type="transmembrane region" description="Helical" evidence="1">
    <location>
        <begin position="41"/>
        <end position="60"/>
    </location>
</feature>
<dbReference type="AlphaFoldDB" id="A0A934Q5J2"/>
<evidence type="ECO:0000313" key="2">
    <source>
        <dbReference type="EMBL" id="MBK0394862.1"/>
    </source>
</evidence>
<dbReference type="Proteomes" id="UP000617041">
    <property type="component" value="Unassembled WGS sequence"/>
</dbReference>
<dbReference type="EMBL" id="JAEDAO010000001">
    <property type="protein sequence ID" value="MBK0394862.1"/>
    <property type="molecule type" value="Genomic_DNA"/>
</dbReference>
<keyword evidence="1" id="KW-0472">Membrane</keyword>
<keyword evidence="1" id="KW-0812">Transmembrane</keyword>
<gene>
    <name evidence="2" type="ORF">I8E28_19815</name>
</gene>
<name>A0A934Q5J2_9BURK</name>
<keyword evidence="1" id="KW-1133">Transmembrane helix</keyword>
<evidence type="ECO:0000256" key="1">
    <source>
        <dbReference type="SAM" id="Phobius"/>
    </source>
</evidence>
<proteinExistence type="predicted"/>
<accession>A0A934Q5J2</accession>
<sequence length="148" mass="15307">MAQIASFVAGLVFGLGLLVSGMASPAKVLGFLDIAGRWDPSLALVMGGAVLVGLFAFRLAQRRPLSVLGLPMRLPEDRRTIDRRLVAGGLLFGAGWGLAGFCPGPALVALGTGSLQAVLFVVAMLAGMGLYELQTTLRARSTAVAPSR</sequence>
<organism evidence="2 3">
    <name type="scientific">Ramlibacter algicola</name>
    <dbReference type="NCBI Taxonomy" id="2795217"/>
    <lineage>
        <taxon>Bacteria</taxon>
        <taxon>Pseudomonadati</taxon>
        <taxon>Pseudomonadota</taxon>
        <taxon>Betaproteobacteria</taxon>
        <taxon>Burkholderiales</taxon>
        <taxon>Comamonadaceae</taxon>
        <taxon>Ramlibacter</taxon>
    </lineage>
</organism>